<feature type="domain" description="5'-Nucleotidase C-terminal" evidence="5">
    <location>
        <begin position="282"/>
        <end position="418"/>
    </location>
</feature>
<dbReference type="InterPro" id="IPR029052">
    <property type="entry name" value="Metallo-depent_PP-like"/>
</dbReference>
<keyword evidence="3 6" id="KW-0378">Hydrolase</keyword>
<gene>
    <name evidence="6" type="ORF">SPHA_10629</name>
</gene>
<dbReference type="AlphaFoldDB" id="A0A812B4A0"/>
<proteinExistence type="inferred from homology"/>
<keyword evidence="7" id="KW-1185">Reference proteome</keyword>
<organism evidence="6 7">
    <name type="scientific">Acanthosepion pharaonis</name>
    <name type="common">Pharaoh cuttlefish</name>
    <name type="synonym">Sepia pharaonis</name>
    <dbReference type="NCBI Taxonomy" id="158019"/>
    <lineage>
        <taxon>Eukaryota</taxon>
        <taxon>Metazoa</taxon>
        <taxon>Spiralia</taxon>
        <taxon>Lophotrochozoa</taxon>
        <taxon>Mollusca</taxon>
        <taxon>Cephalopoda</taxon>
        <taxon>Coleoidea</taxon>
        <taxon>Decapodiformes</taxon>
        <taxon>Sepiida</taxon>
        <taxon>Sepiina</taxon>
        <taxon>Sepiidae</taxon>
        <taxon>Acanthosepion</taxon>
    </lineage>
</organism>
<reference evidence="6" key="1">
    <citation type="submission" date="2021-01" db="EMBL/GenBank/DDBJ databases">
        <authorList>
            <person name="Li R."/>
            <person name="Bekaert M."/>
        </authorList>
    </citation>
    <scope>NUCLEOTIDE SEQUENCE</scope>
    <source>
        <strain evidence="6">Farmed</strain>
    </source>
</reference>
<dbReference type="InterPro" id="IPR036907">
    <property type="entry name" value="5'-Nucleotdase_C_sf"/>
</dbReference>
<dbReference type="PRINTS" id="PR01607">
    <property type="entry name" value="APYRASEFAMLY"/>
</dbReference>
<evidence type="ECO:0000256" key="1">
    <source>
        <dbReference type="ARBA" id="ARBA00006654"/>
    </source>
</evidence>
<dbReference type="GO" id="GO:0008253">
    <property type="term" value="F:5'-nucleotidase activity"/>
    <property type="evidence" value="ECO:0007669"/>
    <property type="project" value="UniProtKB-EC"/>
</dbReference>
<dbReference type="SUPFAM" id="SSF56300">
    <property type="entry name" value="Metallo-dependent phosphatases"/>
    <property type="match status" value="1"/>
</dbReference>
<dbReference type="EMBL" id="CAHIKZ030000344">
    <property type="protein sequence ID" value="CAE1169462.1"/>
    <property type="molecule type" value="Genomic_DNA"/>
</dbReference>
<dbReference type="OrthoDB" id="10252235at2759"/>
<dbReference type="PANTHER" id="PTHR11575:SF48">
    <property type="entry name" value="5'-NUCLEOTIDASE"/>
    <property type="match status" value="1"/>
</dbReference>
<dbReference type="SUPFAM" id="SSF55816">
    <property type="entry name" value="5'-nucleotidase (syn. UDP-sugar hydrolase), C-terminal domain"/>
    <property type="match status" value="1"/>
</dbReference>
<keyword evidence="3" id="KW-0547">Nucleotide-binding</keyword>
<evidence type="ECO:0000313" key="7">
    <source>
        <dbReference type="Proteomes" id="UP000597762"/>
    </source>
</evidence>
<evidence type="ECO:0000259" key="5">
    <source>
        <dbReference type="Pfam" id="PF02872"/>
    </source>
</evidence>
<sequence>MADTVTILHFNDVYNIEPRSDEPKGGAARFAGYVKSCQGLNPLVLFSGDIFNPSLLSVFTQGEQMVPILKACQVKCSVFGNHDFDFGVDRLMELVERTDFPWLMSNVVDNITKKPLANGSVSYMLEWQNRKIGLIGLVEEEWIETLGTLDPEDVTFKDFVVVGTQVAKELKKDGADVVIALTHMRWPNDIRLAEEAENIDLILGGHDHEYGLKEVNGRYVLKSGTDFRNLSKVLLEWPTSGPGEVKITVERVDLDSSYPEDDETKEIVTNYLNIVGSKLDEVLGNISVPLDGRFTAVRTRETNLGNFITDIMLAATHADAAMINSGTLRSDKIHEKGEFTLQDLMDVLPMVDPLVVLRITGAQLMEALENSVSQYPKLEGRFSQVSGIIFGFDPSKPPGQRVEAGLVKVQDEYLDLKKVGCTF</sequence>
<dbReference type="InterPro" id="IPR004843">
    <property type="entry name" value="Calcineurin-like_PHP"/>
</dbReference>
<dbReference type="EC" id="3.1.3.5" evidence="6"/>
<keyword evidence="2" id="KW-0732">Signal</keyword>
<name>A0A812B4A0_ACAPH</name>
<dbReference type="InterPro" id="IPR041821">
    <property type="entry name" value="CG11883_N"/>
</dbReference>
<dbReference type="PANTHER" id="PTHR11575">
    <property type="entry name" value="5'-NUCLEOTIDASE-RELATED"/>
    <property type="match status" value="1"/>
</dbReference>
<accession>A0A812B4A0</accession>
<feature type="domain" description="Calcineurin-like phosphoesterase" evidence="4">
    <location>
        <begin position="6"/>
        <end position="210"/>
    </location>
</feature>
<dbReference type="Gene3D" id="3.60.21.10">
    <property type="match status" value="1"/>
</dbReference>
<dbReference type="InterPro" id="IPR006179">
    <property type="entry name" value="5_nucleotidase/apyrase"/>
</dbReference>
<evidence type="ECO:0000313" key="6">
    <source>
        <dbReference type="EMBL" id="CAE1169462.1"/>
    </source>
</evidence>
<dbReference type="GO" id="GO:0000166">
    <property type="term" value="F:nucleotide binding"/>
    <property type="evidence" value="ECO:0007669"/>
    <property type="project" value="UniProtKB-KW"/>
</dbReference>
<evidence type="ECO:0000256" key="3">
    <source>
        <dbReference type="RuleBase" id="RU362119"/>
    </source>
</evidence>
<evidence type="ECO:0000256" key="2">
    <source>
        <dbReference type="ARBA" id="ARBA00022729"/>
    </source>
</evidence>
<dbReference type="Proteomes" id="UP000597762">
    <property type="component" value="Unassembled WGS sequence"/>
</dbReference>
<dbReference type="GO" id="GO:0009166">
    <property type="term" value="P:nucleotide catabolic process"/>
    <property type="evidence" value="ECO:0007669"/>
    <property type="project" value="InterPro"/>
</dbReference>
<comment type="similarity">
    <text evidence="1 3">Belongs to the 5'-nucleotidase family.</text>
</comment>
<dbReference type="Gene3D" id="3.90.780.10">
    <property type="entry name" value="5'-Nucleotidase, C-terminal domain"/>
    <property type="match status" value="1"/>
</dbReference>
<comment type="caution">
    <text evidence="6">The sequence shown here is derived from an EMBL/GenBank/DDBJ whole genome shotgun (WGS) entry which is preliminary data.</text>
</comment>
<protein>
    <submittedName>
        <fullName evidence="6">E3.1.3.5</fullName>
        <ecNumber evidence="6">3.1.3.5</ecNumber>
    </submittedName>
</protein>
<dbReference type="Pfam" id="PF02872">
    <property type="entry name" value="5_nucleotid_C"/>
    <property type="match status" value="1"/>
</dbReference>
<dbReference type="Pfam" id="PF00149">
    <property type="entry name" value="Metallophos"/>
    <property type="match status" value="1"/>
</dbReference>
<dbReference type="CDD" id="cd07406">
    <property type="entry name" value="MPP_CG11883_N"/>
    <property type="match status" value="1"/>
</dbReference>
<evidence type="ECO:0000259" key="4">
    <source>
        <dbReference type="Pfam" id="PF00149"/>
    </source>
</evidence>
<dbReference type="InterPro" id="IPR008334">
    <property type="entry name" value="5'-Nucleotdase_C"/>
</dbReference>